<keyword evidence="2" id="KW-1185">Reference proteome</keyword>
<reference evidence="1 2" key="1">
    <citation type="submission" date="2011-02" db="EMBL/GenBank/DDBJ databases">
        <title>The Genome Sequence of Sphaeroforma arctica JP610.</title>
        <authorList>
            <consortium name="The Broad Institute Genome Sequencing Platform"/>
            <person name="Russ C."/>
            <person name="Cuomo C."/>
            <person name="Young S.K."/>
            <person name="Zeng Q."/>
            <person name="Gargeya S."/>
            <person name="Alvarado L."/>
            <person name="Berlin A."/>
            <person name="Chapman S.B."/>
            <person name="Chen Z."/>
            <person name="Freedman E."/>
            <person name="Gellesch M."/>
            <person name="Goldberg J."/>
            <person name="Griggs A."/>
            <person name="Gujja S."/>
            <person name="Heilman E."/>
            <person name="Heiman D."/>
            <person name="Howarth C."/>
            <person name="Mehta T."/>
            <person name="Neiman D."/>
            <person name="Pearson M."/>
            <person name="Roberts A."/>
            <person name="Saif S."/>
            <person name="Shea T."/>
            <person name="Shenoy N."/>
            <person name="Sisk P."/>
            <person name="Stolte C."/>
            <person name="Sykes S."/>
            <person name="White J."/>
            <person name="Yandava C."/>
            <person name="Burger G."/>
            <person name="Gray M.W."/>
            <person name="Holland P.W.H."/>
            <person name="King N."/>
            <person name="Lang F.B.F."/>
            <person name="Roger A.J."/>
            <person name="Ruiz-Trillo I."/>
            <person name="Haas B."/>
            <person name="Nusbaum C."/>
            <person name="Birren B."/>
        </authorList>
    </citation>
    <scope>NUCLEOTIDE SEQUENCE [LARGE SCALE GENOMIC DNA]</scope>
    <source>
        <strain evidence="1 2">JP610</strain>
    </source>
</reference>
<evidence type="ECO:0000313" key="1">
    <source>
        <dbReference type="EMBL" id="KNC77835.1"/>
    </source>
</evidence>
<dbReference type="GeneID" id="25910224"/>
<dbReference type="Proteomes" id="UP000054560">
    <property type="component" value="Unassembled WGS sequence"/>
</dbReference>
<protein>
    <submittedName>
        <fullName evidence="1">Uncharacterized protein</fullName>
    </submittedName>
</protein>
<dbReference type="AlphaFoldDB" id="A0A0L0FM50"/>
<gene>
    <name evidence="1" type="ORF">SARC_09720</name>
</gene>
<dbReference type="EMBL" id="KQ242620">
    <property type="protein sequence ID" value="KNC77835.1"/>
    <property type="molecule type" value="Genomic_DNA"/>
</dbReference>
<organism evidence="1 2">
    <name type="scientific">Sphaeroforma arctica JP610</name>
    <dbReference type="NCBI Taxonomy" id="667725"/>
    <lineage>
        <taxon>Eukaryota</taxon>
        <taxon>Ichthyosporea</taxon>
        <taxon>Ichthyophonida</taxon>
        <taxon>Sphaeroforma</taxon>
    </lineage>
</organism>
<dbReference type="RefSeq" id="XP_014151737.1">
    <property type="nucleotide sequence ID" value="XM_014296262.1"/>
</dbReference>
<evidence type="ECO:0000313" key="2">
    <source>
        <dbReference type="Proteomes" id="UP000054560"/>
    </source>
</evidence>
<proteinExistence type="predicted"/>
<feature type="non-terminal residue" evidence="1">
    <location>
        <position position="1"/>
    </location>
</feature>
<name>A0A0L0FM50_9EUKA</name>
<accession>A0A0L0FM50</accession>
<sequence>DSIDESIELGVAYTLVDAGKANTIVLGSVVHVQVRMTIKRMNEPLDKEVTADAALVMDLTNSMGRVIDEITRLTEKTFMMDTVAKPSDYVRKRSSVTDAIEIRAVVTATSSAGVPHANRDETTQNCGSKSARACAASDCRQWERV</sequence>